<feature type="compositionally biased region" description="Polar residues" evidence="1">
    <location>
        <begin position="46"/>
        <end position="56"/>
    </location>
</feature>
<comment type="caution">
    <text evidence="2">The sequence shown here is derived from an EMBL/GenBank/DDBJ whole genome shotgun (WGS) entry which is preliminary data.</text>
</comment>
<accession>A0AAD2K2M7</accession>
<reference evidence="2" key="1">
    <citation type="submission" date="2023-11" db="EMBL/GenBank/DDBJ databases">
        <authorList>
            <person name="De Vega J J."/>
            <person name="De Vega J J."/>
        </authorList>
    </citation>
    <scope>NUCLEOTIDE SEQUENCE</scope>
</reference>
<dbReference type="EMBL" id="CAVNYO010000405">
    <property type="protein sequence ID" value="CAK5275498.1"/>
    <property type="molecule type" value="Genomic_DNA"/>
</dbReference>
<evidence type="ECO:0000313" key="3">
    <source>
        <dbReference type="Proteomes" id="UP001295794"/>
    </source>
</evidence>
<feature type="non-terminal residue" evidence="2">
    <location>
        <position position="1"/>
    </location>
</feature>
<gene>
    <name evidence="2" type="ORF">MYCIT1_LOCUS23296</name>
</gene>
<keyword evidence="3" id="KW-1185">Reference proteome</keyword>
<feature type="region of interest" description="Disordered" evidence="1">
    <location>
        <begin position="186"/>
        <end position="215"/>
    </location>
</feature>
<feature type="region of interest" description="Disordered" evidence="1">
    <location>
        <begin position="1"/>
        <end position="110"/>
    </location>
</feature>
<feature type="compositionally biased region" description="Low complexity" evidence="1">
    <location>
        <begin position="204"/>
        <end position="215"/>
    </location>
</feature>
<dbReference type="Proteomes" id="UP001295794">
    <property type="component" value="Unassembled WGS sequence"/>
</dbReference>
<sequence>PTSLTLMNFCRRPDSPPPRSPSPDVVLSPLPAPRRHPPRPSRLSLQNNSTTRQQLPVESKRSLTAMRSCGELRNVSGVRSAPVSRPVRSAPSTPRTTAPPSPSDPNFRRPAKRTLSYAVPYRSPPASPTLSFSPPPPVPPVPDFVLSPGDKKPVIHAAPPTTARTSRVYLPAWEQFGVIPDLVAGSAPARKRRVSTSPRRADPAAKASPASTAATALPSAPMTCATYFALHNSSEQRTTPVITL</sequence>
<proteinExistence type="predicted"/>
<organism evidence="2 3">
    <name type="scientific">Mycena citricolor</name>
    <dbReference type="NCBI Taxonomy" id="2018698"/>
    <lineage>
        <taxon>Eukaryota</taxon>
        <taxon>Fungi</taxon>
        <taxon>Dikarya</taxon>
        <taxon>Basidiomycota</taxon>
        <taxon>Agaricomycotina</taxon>
        <taxon>Agaricomycetes</taxon>
        <taxon>Agaricomycetidae</taxon>
        <taxon>Agaricales</taxon>
        <taxon>Marasmiineae</taxon>
        <taxon>Mycenaceae</taxon>
        <taxon>Mycena</taxon>
    </lineage>
</organism>
<protein>
    <submittedName>
        <fullName evidence="2">Uncharacterized protein</fullName>
    </submittedName>
</protein>
<evidence type="ECO:0000313" key="2">
    <source>
        <dbReference type="EMBL" id="CAK5275498.1"/>
    </source>
</evidence>
<evidence type="ECO:0000256" key="1">
    <source>
        <dbReference type="SAM" id="MobiDB-lite"/>
    </source>
</evidence>
<name>A0AAD2K2M7_9AGAR</name>
<dbReference type="AlphaFoldDB" id="A0AAD2K2M7"/>